<evidence type="ECO:0000313" key="3">
    <source>
        <dbReference type="EMBL" id="GCE96599.1"/>
    </source>
</evidence>
<dbReference type="EMBL" id="BIMW01000203">
    <property type="protein sequence ID" value="GCE96599.1"/>
    <property type="molecule type" value="Genomic_DNA"/>
</dbReference>
<keyword evidence="4" id="KW-1185">Reference proteome</keyword>
<dbReference type="Proteomes" id="UP000326169">
    <property type="component" value="Unassembled WGS sequence"/>
</dbReference>
<dbReference type="Pfam" id="PF00092">
    <property type="entry name" value="VWA"/>
    <property type="match status" value="1"/>
</dbReference>
<reference evidence="3 4" key="1">
    <citation type="journal article" date="2019" name="J Genomics">
        <title>The Draft Genome of a Hydrogen-producing Cyanobacterium, Arthrospira platensis NIES-46.</title>
        <authorList>
            <person name="Suzuki S."/>
            <person name="Yamaguchi H."/>
            <person name="Kawachi M."/>
        </authorList>
    </citation>
    <scope>NUCLEOTIDE SEQUENCE [LARGE SCALE GENOMIC DNA]</scope>
    <source>
        <strain evidence="3 4">NIES-46</strain>
    </source>
</reference>
<comment type="caution">
    <text evidence="3">The sequence shown here is derived from an EMBL/GenBank/DDBJ whole genome shotgun (WGS) entry which is preliminary data.</text>
</comment>
<dbReference type="InterPro" id="IPR036465">
    <property type="entry name" value="vWFA_dom_sf"/>
</dbReference>
<dbReference type="SUPFAM" id="SSF53300">
    <property type="entry name" value="vWA-like"/>
    <property type="match status" value="1"/>
</dbReference>
<dbReference type="InterPro" id="IPR002035">
    <property type="entry name" value="VWF_A"/>
</dbReference>
<accession>A0A5M3TG46</accession>
<evidence type="ECO:0000256" key="1">
    <source>
        <dbReference type="SAM" id="MobiDB-lite"/>
    </source>
</evidence>
<evidence type="ECO:0000313" key="4">
    <source>
        <dbReference type="Proteomes" id="UP000326169"/>
    </source>
</evidence>
<dbReference type="Gene3D" id="3.40.50.410">
    <property type="entry name" value="von Willebrand factor, type A domain"/>
    <property type="match status" value="1"/>
</dbReference>
<feature type="region of interest" description="Disordered" evidence="1">
    <location>
        <begin position="178"/>
        <end position="210"/>
    </location>
</feature>
<organism evidence="3 4">
    <name type="scientific">Limnospira platensis NIES-46</name>
    <dbReference type="NCBI Taxonomy" id="1236695"/>
    <lineage>
        <taxon>Bacteria</taxon>
        <taxon>Bacillati</taxon>
        <taxon>Cyanobacteriota</taxon>
        <taxon>Cyanophyceae</taxon>
        <taxon>Oscillatoriophycideae</taxon>
        <taxon>Oscillatoriales</taxon>
        <taxon>Sirenicapillariaceae</taxon>
        <taxon>Limnospira</taxon>
    </lineage>
</organism>
<protein>
    <recommendedName>
        <fullName evidence="2">VWFA domain-containing protein</fullName>
    </recommendedName>
</protein>
<evidence type="ECO:0000259" key="2">
    <source>
        <dbReference type="Pfam" id="PF00092"/>
    </source>
</evidence>
<gene>
    <name evidence="3" type="ORF">NIES46_46710</name>
</gene>
<feature type="domain" description="VWFA" evidence="2">
    <location>
        <begin position="35"/>
        <end position="147"/>
    </location>
</feature>
<proteinExistence type="predicted"/>
<name>A0A5M3TG46_LIMPL</name>
<sequence length="210" mass="22789">MTVDGKIQSLNAAIRESIPHMQAAASSNPNAQVLVRVINFSNGAQWHIASPTKIEEFKWKDLEANVNALTDMGKALSMLSEQMKVPPMEERALPPVLVLISDGQPTDDFKAGLNDIMKQPWGKKSVRIAIAIGKDADEEVLQKFIGHSELRPLKANNPEALVERIKWVSTVVLQSASSPPSQISSSSHTPVTVPIPSVVPASTPSVDDVW</sequence>